<dbReference type="PANTHER" id="PTHR14187:SF46">
    <property type="entry name" value="HEAT SHOCK 70 KDA PROTEIN 12A"/>
    <property type="match status" value="1"/>
</dbReference>
<accession>A0A087UXR1</accession>
<evidence type="ECO:0000313" key="2">
    <source>
        <dbReference type="Proteomes" id="UP000054359"/>
    </source>
</evidence>
<protein>
    <submittedName>
        <fullName evidence="1">Heat shock protein 12A</fullName>
    </submittedName>
</protein>
<keyword evidence="2" id="KW-1185">Reference proteome</keyword>
<dbReference type="OMA" id="KVCANTW"/>
<dbReference type="PANTHER" id="PTHR14187">
    <property type="entry name" value="ALPHA KINASE/ELONGATION FACTOR 2 KINASE"/>
    <property type="match status" value="1"/>
</dbReference>
<name>A0A087UXR1_STEMI</name>
<feature type="non-terminal residue" evidence="1">
    <location>
        <position position="359"/>
    </location>
</feature>
<dbReference type="Proteomes" id="UP000054359">
    <property type="component" value="Unassembled WGS sequence"/>
</dbReference>
<dbReference type="SUPFAM" id="SSF53067">
    <property type="entry name" value="Actin-like ATPase domain"/>
    <property type="match status" value="1"/>
</dbReference>
<dbReference type="AlphaFoldDB" id="A0A087UXR1"/>
<dbReference type="OrthoDB" id="2963168at2759"/>
<dbReference type="Gene3D" id="3.30.420.40">
    <property type="match status" value="1"/>
</dbReference>
<organism evidence="1 2">
    <name type="scientific">Stegodyphus mimosarum</name>
    <name type="common">African social velvet spider</name>
    <dbReference type="NCBI Taxonomy" id="407821"/>
    <lineage>
        <taxon>Eukaryota</taxon>
        <taxon>Metazoa</taxon>
        <taxon>Ecdysozoa</taxon>
        <taxon>Arthropoda</taxon>
        <taxon>Chelicerata</taxon>
        <taxon>Arachnida</taxon>
        <taxon>Araneae</taxon>
        <taxon>Araneomorphae</taxon>
        <taxon>Entelegynae</taxon>
        <taxon>Eresoidea</taxon>
        <taxon>Eresidae</taxon>
        <taxon>Stegodyphus</taxon>
    </lineage>
</organism>
<dbReference type="Gene3D" id="3.90.640.10">
    <property type="entry name" value="Actin, Chain A, domain 4"/>
    <property type="match status" value="1"/>
</dbReference>
<dbReference type="EMBL" id="KK122182">
    <property type="protein sequence ID" value="KFM82150.1"/>
    <property type="molecule type" value="Genomic_DNA"/>
</dbReference>
<gene>
    <name evidence="1" type="ORF">X975_06271</name>
</gene>
<dbReference type="InterPro" id="IPR043129">
    <property type="entry name" value="ATPase_NBD"/>
</dbReference>
<proteinExistence type="predicted"/>
<dbReference type="STRING" id="407821.A0A087UXR1"/>
<keyword evidence="1" id="KW-0346">Stress response</keyword>
<sequence length="359" mass="40249">MVVDCGGGTVDITVHELLDKQGTLKELQKASGGPYGSIGVDMEFEKLLCDIFGENFMQQFRSKRPIGYVDLMIAFEARKRNANPYKTNSLNISLPYSFIEYYKQYKGSSVESAIKKSSHKNVKWSQGMLRLEPSAMEALFQKTVTEIKKHIESIVDQEDMNIDHIFLVGGFAESLILQKEIKEAFSSKLKVVIPQGVSLAILKGAVLFGLDPTTVNIRRLRMTYGVGVLHRFIHGIHPREKLVIKDGIQWCADVFDKFVVNGQSVGVGDVVVRCYTPAKDGQSCSVIHIYCSEKDNIYFITDPGVKRCATLILDLSDSRYIQGREIQTRMMFGDTEIKVSALDVTTGKCVKADIDFLNY</sequence>
<reference evidence="1 2" key="1">
    <citation type="submission" date="2013-11" db="EMBL/GenBank/DDBJ databases">
        <title>Genome sequencing of Stegodyphus mimosarum.</title>
        <authorList>
            <person name="Bechsgaard J."/>
        </authorList>
    </citation>
    <scope>NUCLEOTIDE SEQUENCE [LARGE SCALE GENOMIC DNA]</scope>
</reference>
<evidence type="ECO:0000313" key="1">
    <source>
        <dbReference type="EMBL" id="KFM82150.1"/>
    </source>
</evidence>